<evidence type="ECO:0000313" key="2">
    <source>
        <dbReference type="Proteomes" id="UP001151081"/>
    </source>
</evidence>
<name>A0A9X3XAX0_9BACT</name>
<keyword evidence="2" id="KW-1185">Reference proteome</keyword>
<evidence type="ECO:0000313" key="1">
    <source>
        <dbReference type="EMBL" id="MDC3984511.1"/>
    </source>
</evidence>
<reference evidence="1 2" key="1">
    <citation type="submission" date="2021-04" db="EMBL/GenBank/DDBJ databases">
        <title>Genome analysis of Polyangium sp.</title>
        <authorList>
            <person name="Li Y."/>
            <person name="Wang J."/>
        </authorList>
    </citation>
    <scope>NUCLEOTIDE SEQUENCE [LARGE SCALE GENOMIC DNA]</scope>
    <source>
        <strain evidence="1 2">SDU14</strain>
    </source>
</reference>
<organism evidence="1 2">
    <name type="scientific">Polyangium jinanense</name>
    <dbReference type="NCBI Taxonomy" id="2829994"/>
    <lineage>
        <taxon>Bacteria</taxon>
        <taxon>Pseudomonadati</taxon>
        <taxon>Myxococcota</taxon>
        <taxon>Polyangia</taxon>
        <taxon>Polyangiales</taxon>
        <taxon>Polyangiaceae</taxon>
        <taxon>Polyangium</taxon>
    </lineage>
</organism>
<accession>A0A9X3XAX0</accession>
<dbReference type="RefSeq" id="WP_272458995.1">
    <property type="nucleotide sequence ID" value="NZ_JAGTJJ010000021.1"/>
</dbReference>
<dbReference type="Proteomes" id="UP001151081">
    <property type="component" value="Unassembled WGS sequence"/>
</dbReference>
<gene>
    <name evidence="1" type="ORF">KEG57_28650</name>
</gene>
<comment type="caution">
    <text evidence="1">The sequence shown here is derived from an EMBL/GenBank/DDBJ whole genome shotgun (WGS) entry which is preliminary data.</text>
</comment>
<protein>
    <submittedName>
        <fullName evidence="1">Uncharacterized protein</fullName>
    </submittedName>
</protein>
<proteinExistence type="predicted"/>
<dbReference type="AlphaFoldDB" id="A0A9X3XAX0"/>
<dbReference type="EMBL" id="JAGTJJ010000021">
    <property type="protein sequence ID" value="MDC3984511.1"/>
    <property type="molecule type" value="Genomic_DNA"/>
</dbReference>
<sequence length="491" mass="54595">MKPTRIQDILDVFRLSYGGDGKVQRAEVVDASQVAHISGPSKPILPWHTYAGQKLPAETLEQVKEVRAMVRAFDPKFRKWPPLDDAKAVLLEGGSDLAKCYMFTDTPAFISQLVSELRADAMQVKASMEAESDPAVKTSLRVEYMKRMAFAHLMNGREGPTSAVNTYDKAFVTWGMGWALKGGLPKVLGRIYELEAAQSKDPERHYIQKLFYLCGFMYDAGRYYVVDTEQGTVWVDDLNKRWSKAAPGPGETPGQAVRVIHNTDELHFMWVQAARDDLTRATITNAQRDAFLSTTGTVPQADKIQTGALYTFIAHLQHWTGDKFDVVAWAQGPLARPRLTAPLPSEKGDAELAIQAVHRFYHMRSPNIGRNVFSQVRDYWKQMTGEDAQVEALSEFRPVYPVMTNGPVKSVPEGHLSATIDAAGKVIYDLGPLEDFGRGPPPPPNPAAGIIIIPPTIPEPVGEDPAAEDLAKEEARRASERTGWARLFDWF</sequence>